<dbReference type="Pfam" id="PF13377">
    <property type="entry name" value="Peripla_BP_3"/>
    <property type="match status" value="1"/>
</dbReference>
<accession>A0A7W9TLJ5</accession>
<comment type="caution">
    <text evidence="5">The sequence shown here is derived from an EMBL/GenBank/DDBJ whole genome shotgun (WGS) entry which is preliminary data.</text>
</comment>
<dbReference type="GO" id="GO:0000976">
    <property type="term" value="F:transcription cis-regulatory region binding"/>
    <property type="evidence" value="ECO:0007669"/>
    <property type="project" value="TreeGrafter"/>
</dbReference>
<evidence type="ECO:0000313" key="6">
    <source>
        <dbReference type="Proteomes" id="UP000541136"/>
    </source>
</evidence>
<evidence type="ECO:0000259" key="4">
    <source>
        <dbReference type="PROSITE" id="PS50932"/>
    </source>
</evidence>
<dbReference type="PANTHER" id="PTHR30146:SF109">
    <property type="entry name" value="HTH-TYPE TRANSCRIPTIONAL REGULATOR GALS"/>
    <property type="match status" value="1"/>
</dbReference>
<sequence>MSKHPESQGAAPFSRPTLADVARLAGVSLGSASRALSVPDQVKPATLEAVRHAVAQLGYIRDGAARALASRRTQTIAAVYPTLNNPIFAHSTHSIQQTLWALGYQLLIISHEYHIENEVALIRTIVEKGVDGIIMVGTDHDAGVFGLLHQCKLPYVLTWSVDGSSYPYCVGISNFDAAYQLAQLALSRGHVRIGICGGSIARNERARYRRAGILAAVSEAGLSIPDEWIIEHEFSYEGGRRAIRQFWGMSPRPTVILFGTDLQAMGALHECRRLGIEVPGDISLVGFDGLEEAAMMQPAVTTIRIPDSDIGSRAARIIVDLIAGKPVEAQQPMQATLIEGGSLGTLAAARRRRAGR</sequence>
<keyword evidence="3" id="KW-0804">Transcription</keyword>
<dbReference type="CDD" id="cd06273">
    <property type="entry name" value="PBP1_LacI-like"/>
    <property type="match status" value="1"/>
</dbReference>
<dbReference type="PROSITE" id="PS00356">
    <property type="entry name" value="HTH_LACI_1"/>
    <property type="match status" value="1"/>
</dbReference>
<feature type="domain" description="HTH lacI-type" evidence="4">
    <location>
        <begin position="16"/>
        <end position="70"/>
    </location>
</feature>
<dbReference type="Proteomes" id="UP000541136">
    <property type="component" value="Unassembled WGS sequence"/>
</dbReference>
<dbReference type="GO" id="GO:0003700">
    <property type="term" value="F:DNA-binding transcription factor activity"/>
    <property type="evidence" value="ECO:0007669"/>
    <property type="project" value="TreeGrafter"/>
</dbReference>
<dbReference type="InterPro" id="IPR028082">
    <property type="entry name" value="Peripla_BP_I"/>
</dbReference>
<evidence type="ECO:0000256" key="2">
    <source>
        <dbReference type="ARBA" id="ARBA00023125"/>
    </source>
</evidence>
<dbReference type="EMBL" id="JACHIB010000004">
    <property type="protein sequence ID" value="MBB6082930.1"/>
    <property type="molecule type" value="Genomic_DNA"/>
</dbReference>
<dbReference type="SUPFAM" id="SSF53822">
    <property type="entry name" value="Periplasmic binding protein-like I"/>
    <property type="match status" value="1"/>
</dbReference>
<dbReference type="InterPro" id="IPR010982">
    <property type="entry name" value="Lambda_DNA-bd_dom_sf"/>
</dbReference>
<evidence type="ECO:0000256" key="3">
    <source>
        <dbReference type="ARBA" id="ARBA00023163"/>
    </source>
</evidence>
<dbReference type="InterPro" id="IPR046335">
    <property type="entry name" value="LacI/GalR-like_sensor"/>
</dbReference>
<protein>
    <submittedName>
        <fullName evidence="5">LacI family transcriptional regulator</fullName>
    </submittedName>
</protein>
<dbReference type="RefSeq" id="WP_052355648.1">
    <property type="nucleotide sequence ID" value="NZ_JACHIB010000004.1"/>
</dbReference>
<dbReference type="AlphaFoldDB" id="A0A7W9TLJ5"/>
<dbReference type="SMART" id="SM00354">
    <property type="entry name" value="HTH_LACI"/>
    <property type="match status" value="1"/>
</dbReference>
<reference evidence="5 6" key="1">
    <citation type="submission" date="2020-08" db="EMBL/GenBank/DDBJ databases">
        <title>Genomic Encyclopedia of Type Strains, Phase IV (KMG-IV): sequencing the most valuable type-strain genomes for metagenomic binning, comparative biology and taxonomic classification.</title>
        <authorList>
            <person name="Goeker M."/>
        </authorList>
    </citation>
    <scope>NUCLEOTIDE SEQUENCE [LARGE SCALE GENOMIC DNA]</scope>
    <source>
        <strain evidence="5 6">DSM 12141</strain>
    </source>
</reference>
<dbReference type="Pfam" id="PF00356">
    <property type="entry name" value="LacI"/>
    <property type="match status" value="1"/>
</dbReference>
<proteinExistence type="predicted"/>
<name>A0A7W9TLJ5_CASDE</name>
<dbReference type="CDD" id="cd01392">
    <property type="entry name" value="HTH_LacI"/>
    <property type="match status" value="1"/>
</dbReference>
<dbReference type="Gene3D" id="1.10.260.40">
    <property type="entry name" value="lambda repressor-like DNA-binding domains"/>
    <property type="match status" value="1"/>
</dbReference>
<dbReference type="SUPFAM" id="SSF47413">
    <property type="entry name" value="lambda repressor-like DNA-binding domains"/>
    <property type="match status" value="1"/>
</dbReference>
<keyword evidence="1" id="KW-0805">Transcription regulation</keyword>
<dbReference type="PROSITE" id="PS50932">
    <property type="entry name" value="HTH_LACI_2"/>
    <property type="match status" value="1"/>
</dbReference>
<evidence type="ECO:0000313" key="5">
    <source>
        <dbReference type="EMBL" id="MBB6082930.1"/>
    </source>
</evidence>
<organism evidence="5 6">
    <name type="scientific">Castellaniella defragrans</name>
    <name type="common">Alcaligenes defragrans</name>
    <dbReference type="NCBI Taxonomy" id="75697"/>
    <lineage>
        <taxon>Bacteria</taxon>
        <taxon>Pseudomonadati</taxon>
        <taxon>Pseudomonadota</taxon>
        <taxon>Betaproteobacteria</taxon>
        <taxon>Burkholderiales</taxon>
        <taxon>Alcaligenaceae</taxon>
        <taxon>Castellaniella</taxon>
    </lineage>
</organism>
<evidence type="ECO:0000256" key="1">
    <source>
        <dbReference type="ARBA" id="ARBA00023015"/>
    </source>
</evidence>
<gene>
    <name evidence="5" type="ORF">HNR28_000959</name>
</gene>
<keyword evidence="2" id="KW-0238">DNA-binding</keyword>
<dbReference type="InterPro" id="IPR000843">
    <property type="entry name" value="HTH_LacI"/>
</dbReference>
<dbReference type="PANTHER" id="PTHR30146">
    <property type="entry name" value="LACI-RELATED TRANSCRIPTIONAL REPRESSOR"/>
    <property type="match status" value="1"/>
</dbReference>
<dbReference type="Gene3D" id="3.40.50.2300">
    <property type="match status" value="2"/>
</dbReference>